<sequence length="248" mass="27304">MTVDKEDNFASVEFRVSCCEMRASQEHLVRRDWQVGSLVWPNPDSSEEACIALHYNTLHYLTLQYTALQMEMMRCLLADDAAADHTRPGMGAAYKYGIWRSDGHFEGANSGTPSKQAGSQTYLGNQQLLNSISNSRGGRASSQPCMADEDISDNDGDCDSIYQDSTRGFISVYHTCHWPLMPGDALRTAETSGPCSFVRGLFGGCADLTVCRSVGVFWLEETTRQSQGCCASSMGETIMRLNMKARSA</sequence>
<dbReference type="EMBL" id="FJVC01000611">
    <property type="protein sequence ID" value="CZT52625.1"/>
    <property type="molecule type" value="Genomic_DNA"/>
</dbReference>
<dbReference type="AlphaFoldDB" id="A0A1E1MUX2"/>
<proteinExistence type="predicted"/>
<keyword evidence="2" id="KW-1185">Reference proteome</keyword>
<accession>A0A1E1MUX2</accession>
<name>A0A1E1MUX2_RHYSE</name>
<organism evidence="1 2">
    <name type="scientific">Rhynchosporium secalis</name>
    <name type="common">Barley scald fungus</name>
    <dbReference type="NCBI Taxonomy" id="38038"/>
    <lineage>
        <taxon>Eukaryota</taxon>
        <taxon>Fungi</taxon>
        <taxon>Dikarya</taxon>
        <taxon>Ascomycota</taxon>
        <taxon>Pezizomycotina</taxon>
        <taxon>Leotiomycetes</taxon>
        <taxon>Helotiales</taxon>
        <taxon>Ploettnerulaceae</taxon>
        <taxon>Rhynchosporium</taxon>
    </lineage>
</organism>
<evidence type="ECO:0000313" key="1">
    <source>
        <dbReference type="EMBL" id="CZT52625.1"/>
    </source>
</evidence>
<protein>
    <submittedName>
        <fullName evidence="1">Uncharacterized protein</fullName>
    </submittedName>
</protein>
<gene>
    <name evidence="1" type="ORF">RSE6_13977</name>
</gene>
<evidence type="ECO:0000313" key="2">
    <source>
        <dbReference type="Proteomes" id="UP000177625"/>
    </source>
</evidence>
<reference evidence="2" key="1">
    <citation type="submission" date="2016-03" db="EMBL/GenBank/DDBJ databases">
        <authorList>
            <person name="Guldener U."/>
        </authorList>
    </citation>
    <scope>NUCLEOTIDE SEQUENCE [LARGE SCALE GENOMIC DNA]</scope>
</reference>
<dbReference type="Proteomes" id="UP000177625">
    <property type="component" value="Unassembled WGS sequence"/>
</dbReference>